<sequence length="333" mass="38847">MTESLQEVAFLDVLISRTQTGFNTRIYTKPTDRNQLLLYDSHHPIGVKKSIAISQFSRVCRITNDPEVRDEDLRTMSKKLSDRGYPDDIIQKNIQKVQGRELGQKRNTKRNQQRVAFVSQYNAYSNDCKSILYKHWHLLREAYPTIKEFQQIPMMSFHRGTTIGNKVFNADVRLPLMKETFLGPKRQGMFKCKGCAQCKYVLVGSEFIDTENKKKYKIRGFHTCDTNFVVYMLVCPCGLIYVGETTQKVRDRFSQHRSTIKVKNRSLPVSRHCIDMGHTSDDLKFRVIQHIPPPKRGGDRSLILKRTEVQWIDRLKTLTPKGLNRDFDLHLFL</sequence>
<dbReference type="EMBL" id="CM004477">
    <property type="protein sequence ID" value="OCT74403.1"/>
    <property type="molecule type" value="Genomic_DNA"/>
</dbReference>
<dbReference type="CDD" id="cd10442">
    <property type="entry name" value="GIY-YIG_PLEs"/>
    <property type="match status" value="1"/>
</dbReference>
<dbReference type="PANTHER" id="PTHR21301:SF12">
    <property type="match status" value="1"/>
</dbReference>
<dbReference type="Pfam" id="PF26215">
    <property type="entry name" value="HTH_animal"/>
    <property type="match status" value="1"/>
</dbReference>
<dbReference type="Pfam" id="PF01541">
    <property type="entry name" value="GIY-YIG"/>
    <property type="match status" value="1"/>
</dbReference>
<accession>A0A974HDY7</accession>
<evidence type="ECO:0000313" key="4">
    <source>
        <dbReference type="Proteomes" id="UP000694892"/>
    </source>
</evidence>
<dbReference type="Proteomes" id="UP000694892">
    <property type="component" value="Chromosome 6S"/>
</dbReference>
<proteinExistence type="predicted"/>
<dbReference type="AlphaFoldDB" id="A0A974HDY7"/>
<evidence type="ECO:0000259" key="1">
    <source>
        <dbReference type="Pfam" id="PF01541"/>
    </source>
</evidence>
<dbReference type="InterPro" id="IPR000305">
    <property type="entry name" value="GIY-YIG_endonuc"/>
</dbReference>
<reference evidence="4" key="1">
    <citation type="journal article" date="2016" name="Nature">
        <title>Genome evolution in the allotetraploid frog Xenopus laevis.</title>
        <authorList>
            <person name="Session A.M."/>
            <person name="Uno Y."/>
            <person name="Kwon T."/>
            <person name="Chapman J.A."/>
            <person name="Toyoda A."/>
            <person name="Takahashi S."/>
            <person name="Fukui A."/>
            <person name="Hikosaka A."/>
            <person name="Suzuki A."/>
            <person name="Kondo M."/>
            <person name="van Heeringen S.J."/>
            <person name="Quigley I."/>
            <person name="Heinz S."/>
            <person name="Ogino H."/>
            <person name="Ochi H."/>
            <person name="Hellsten U."/>
            <person name="Lyons J.B."/>
            <person name="Simakov O."/>
            <person name="Putnam N."/>
            <person name="Stites J."/>
            <person name="Kuroki Y."/>
            <person name="Tanaka T."/>
            <person name="Michiue T."/>
            <person name="Watanabe M."/>
            <person name="Bogdanovic O."/>
            <person name="Lister R."/>
            <person name="Georgiou G."/>
            <person name="Paranjpe S.S."/>
            <person name="van Kruijsbergen I."/>
            <person name="Shu S."/>
            <person name="Carlson J."/>
            <person name="Kinoshita T."/>
            <person name="Ohta Y."/>
            <person name="Mawaribuchi S."/>
            <person name="Jenkins J."/>
            <person name="Grimwood J."/>
            <person name="Schmutz J."/>
            <person name="Mitros T."/>
            <person name="Mozaffari S.V."/>
            <person name="Suzuki Y."/>
            <person name="Haramoto Y."/>
            <person name="Yamamoto T.S."/>
            <person name="Takagi C."/>
            <person name="Heald R."/>
            <person name="Miller K."/>
            <person name="Haudenschild C."/>
            <person name="Kitzman J."/>
            <person name="Nakayama T."/>
            <person name="Izutsu Y."/>
            <person name="Robert J."/>
            <person name="Fortriede J."/>
            <person name="Burns K."/>
            <person name="Lotay V."/>
            <person name="Karimi K."/>
            <person name="Yasuoka Y."/>
            <person name="Dichmann D.S."/>
            <person name="Flajnik M.F."/>
            <person name="Houston D.W."/>
            <person name="Shendure J."/>
            <person name="DuPasquier L."/>
            <person name="Vize P.D."/>
            <person name="Zorn A.M."/>
            <person name="Ito M."/>
            <person name="Marcotte E.M."/>
            <person name="Wallingford J.B."/>
            <person name="Ito Y."/>
            <person name="Asashima M."/>
            <person name="Ueno N."/>
            <person name="Matsuda Y."/>
            <person name="Veenstra G.J."/>
            <person name="Fujiyama A."/>
            <person name="Harland R.M."/>
            <person name="Taira M."/>
            <person name="Rokhsar D.S."/>
        </authorList>
    </citation>
    <scope>NUCLEOTIDE SEQUENCE [LARGE SCALE GENOMIC DNA]</scope>
    <source>
        <strain evidence="4">J</strain>
    </source>
</reference>
<organism evidence="3 4">
    <name type="scientific">Xenopus laevis</name>
    <name type="common">African clawed frog</name>
    <dbReference type="NCBI Taxonomy" id="8355"/>
    <lineage>
        <taxon>Eukaryota</taxon>
        <taxon>Metazoa</taxon>
        <taxon>Chordata</taxon>
        <taxon>Craniata</taxon>
        <taxon>Vertebrata</taxon>
        <taxon>Euteleostomi</taxon>
        <taxon>Amphibia</taxon>
        <taxon>Batrachia</taxon>
        <taxon>Anura</taxon>
        <taxon>Pipoidea</taxon>
        <taxon>Pipidae</taxon>
        <taxon>Xenopodinae</taxon>
        <taxon>Xenopus</taxon>
        <taxon>Xenopus</taxon>
    </lineage>
</organism>
<protein>
    <recommendedName>
        <fullName evidence="5">GIY-YIG domain-containing protein</fullName>
    </recommendedName>
</protein>
<evidence type="ECO:0000313" key="3">
    <source>
        <dbReference type="EMBL" id="OCT74403.1"/>
    </source>
</evidence>
<name>A0A974HDY7_XENLA</name>
<evidence type="ECO:0000259" key="2">
    <source>
        <dbReference type="Pfam" id="PF26215"/>
    </source>
</evidence>
<gene>
    <name evidence="3" type="ORF">XELAEV_18033379mg</name>
</gene>
<dbReference type="InterPro" id="IPR058912">
    <property type="entry name" value="HTH_animal"/>
</dbReference>
<feature type="domain" description="Helix-turn-helix" evidence="2">
    <location>
        <begin position="35"/>
        <end position="95"/>
    </location>
</feature>
<evidence type="ECO:0008006" key="5">
    <source>
        <dbReference type="Google" id="ProtNLM"/>
    </source>
</evidence>
<feature type="domain" description="GIY-YIG" evidence="1">
    <location>
        <begin position="228"/>
        <end position="317"/>
    </location>
</feature>
<dbReference type="PANTHER" id="PTHR21301">
    <property type="entry name" value="REVERSE TRANSCRIPTASE"/>
    <property type="match status" value="1"/>
</dbReference>